<evidence type="ECO:0000313" key="1">
    <source>
        <dbReference type="EMBL" id="JAD18680.1"/>
    </source>
</evidence>
<accession>A0A0A8Y123</accession>
<protein>
    <submittedName>
        <fullName evidence="1">Uncharacterized protein</fullName>
    </submittedName>
</protein>
<proteinExistence type="predicted"/>
<organism evidence="1">
    <name type="scientific">Arundo donax</name>
    <name type="common">Giant reed</name>
    <name type="synonym">Donax arundinaceus</name>
    <dbReference type="NCBI Taxonomy" id="35708"/>
    <lineage>
        <taxon>Eukaryota</taxon>
        <taxon>Viridiplantae</taxon>
        <taxon>Streptophyta</taxon>
        <taxon>Embryophyta</taxon>
        <taxon>Tracheophyta</taxon>
        <taxon>Spermatophyta</taxon>
        <taxon>Magnoliopsida</taxon>
        <taxon>Liliopsida</taxon>
        <taxon>Poales</taxon>
        <taxon>Poaceae</taxon>
        <taxon>PACMAD clade</taxon>
        <taxon>Arundinoideae</taxon>
        <taxon>Arundineae</taxon>
        <taxon>Arundo</taxon>
    </lineage>
</organism>
<dbReference type="EMBL" id="GBRH01279215">
    <property type="protein sequence ID" value="JAD18680.1"/>
    <property type="molecule type" value="Transcribed_RNA"/>
</dbReference>
<name>A0A0A8Y123_ARUDO</name>
<sequence length="11" mass="1160">MAGDARPRESA</sequence>
<reference evidence="1" key="1">
    <citation type="submission" date="2014-09" db="EMBL/GenBank/DDBJ databases">
        <authorList>
            <person name="Magalhaes I.L.F."/>
            <person name="Oliveira U."/>
            <person name="Santos F.R."/>
            <person name="Vidigal T.H.D.A."/>
            <person name="Brescovit A.D."/>
            <person name="Santos A.J."/>
        </authorList>
    </citation>
    <scope>NUCLEOTIDE SEQUENCE</scope>
    <source>
        <tissue evidence="1">Shoot tissue taken approximately 20 cm above the soil surface</tissue>
    </source>
</reference>
<reference evidence="1" key="2">
    <citation type="journal article" date="2015" name="Data Brief">
        <title>Shoot transcriptome of the giant reed, Arundo donax.</title>
        <authorList>
            <person name="Barrero R.A."/>
            <person name="Guerrero F.D."/>
            <person name="Moolhuijzen P."/>
            <person name="Goolsby J.A."/>
            <person name="Tidwell J."/>
            <person name="Bellgard S.E."/>
            <person name="Bellgard M.I."/>
        </authorList>
    </citation>
    <scope>NUCLEOTIDE SEQUENCE</scope>
    <source>
        <tissue evidence="1">Shoot tissue taken approximately 20 cm above the soil surface</tissue>
    </source>
</reference>